<keyword evidence="4" id="KW-1185">Reference proteome</keyword>
<gene>
    <name evidence="3" type="ORF">ElyMa_004902400</name>
</gene>
<proteinExistence type="predicted"/>
<comment type="caution">
    <text evidence="3">The sequence shown here is derived from an EMBL/GenBank/DDBJ whole genome shotgun (WGS) entry which is preliminary data.</text>
</comment>
<accession>A0AAV4IZR8</accession>
<evidence type="ECO:0000256" key="1">
    <source>
        <dbReference type="SAM" id="MobiDB-lite"/>
    </source>
</evidence>
<dbReference type="EMBL" id="BMAT01009819">
    <property type="protein sequence ID" value="GFS14232.1"/>
    <property type="molecule type" value="Genomic_DNA"/>
</dbReference>
<dbReference type="Proteomes" id="UP000762676">
    <property type="component" value="Unassembled WGS sequence"/>
</dbReference>
<evidence type="ECO:0000313" key="3">
    <source>
        <dbReference type="EMBL" id="GFS14232.1"/>
    </source>
</evidence>
<dbReference type="PANTHER" id="PTHR47055">
    <property type="entry name" value="DDE_TNP_1_7 DOMAIN-CONTAINING PROTEIN"/>
    <property type="match status" value="1"/>
</dbReference>
<evidence type="ECO:0000313" key="4">
    <source>
        <dbReference type="Proteomes" id="UP000762676"/>
    </source>
</evidence>
<organism evidence="3 4">
    <name type="scientific">Elysia marginata</name>
    <dbReference type="NCBI Taxonomy" id="1093978"/>
    <lineage>
        <taxon>Eukaryota</taxon>
        <taxon>Metazoa</taxon>
        <taxon>Spiralia</taxon>
        <taxon>Lophotrochozoa</taxon>
        <taxon>Mollusca</taxon>
        <taxon>Gastropoda</taxon>
        <taxon>Heterobranchia</taxon>
        <taxon>Euthyneura</taxon>
        <taxon>Panpulmonata</taxon>
        <taxon>Sacoglossa</taxon>
        <taxon>Placobranchoidea</taxon>
        <taxon>Plakobranchidae</taxon>
        <taxon>Elysia</taxon>
    </lineage>
</organism>
<feature type="compositionally biased region" description="Basic and acidic residues" evidence="1">
    <location>
        <begin position="154"/>
        <end position="171"/>
    </location>
</feature>
<evidence type="ECO:0000259" key="2">
    <source>
        <dbReference type="Pfam" id="PF13843"/>
    </source>
</evidence>
<dbReference type="Pfam" id="PF13843">
    <property type="entry name" value="DDE_Tnp_1_7"/>
    <property type="match status" value="1"/>
</dbReference>
<dbReference type="AlphaFoldDB" id="A0AAV4IZR8"/>
<dbReference type="InterPro" id="IPR052638">
    <property type="entry name" value="PiggyBac_TE-derived"/>
</dbReference>
<dbReference type="GO" id="GO:0043565">
    <property type="term" value="F:sequence-specific DNA binding"/>
    <property type="evidence" value="ECO:0007669"/>
    <property type="project" value="TreeGrafter"/>
</dbReference>
<dbReference type="InterPro" id="IPR029526">
    <property type="entry name" value="PGBD"/>
</dbReference>
<dbReference type="PANTHER" id="PTHR47055:SF3">
    <property type="entry name" value="PHORBOL-ESTER_DAG-TYPE DOMAIN-CONTAINING PROTEIN"/>
    <property type="match status" value="1"/>
</dbReference>
<feature type="region of interest" description="Disordered" evidence="1">
    <location>
        <begin position="152"/>
        <end position="171"/>
    </location>
</feature>
<name>A0AAV4IZR8_9GAST</name>
<reference evidence="3 4" key="1">
    <citation type="journal article" date="2021" name="Elife">
        <title>Chloroplast acquisition without the gene transfer in kleptoplastic sea slugs, Plakobranchus ocellatus.</title>
        <authorList>
            <person name="Maeda T."/>
            <person name="Takahashi S."/>
            <person name="Yoshida T."/>
            <person name="Shimamura S."/>
            <person name="Takaki Y."/>
            <person name="Nagai Y."/>
            <person name="Toyoda A."/>
            <person name="Suzuki Y."/>
            <person name="Arimoto A."/>
            <person name="Ishii H."/>
            <person name="Satoh N."/>
            <person name="Nishiyama T."/>
            <person name="Hasebe M."/>
            <person name="Maruyama T."/>
            <person name="Minagawa J."/>
            <person name="Obokata J."/>
            <person name="Shigenobu S."/>
        </authorList>
    </citation>
    <scope>NUCLEOTIDE SEQUENCE [LARGE SCALE GENOMIC DNA]</scope>
</reference>
<protein>
    <submittedName>
        <fullName evidence="3">PiggyBac transposable element-derived protein 3</fullName>
    </submittedName>
</protein>
<feature type="domain" description="PiggyBac transposable element-derived protein" evidence="2">
    <location>
        <begin position="14"/>
        <end position="107"/>
    </location>
</feature>
<sequence>MNWLRHSGIGGFEIQLVVSESKKYASSKEKLDFRVCPDEMKIFLEIFLVSGYRGCKRRRSYWSGEDDVRNEAIANAMARDRFDEIMRYFHIADNSRLDQADKFYKMESDTEKEDIMSNVNPNERDFFLHREMSISLALNRILMTAIMRSHQSSRKRECHQIQRKGNRDRAE</sequence>